<dbReference type="GO" id="GO:0070006">
    <property type="term" value="F:metalloaminopeptidase activity"/>
    <property type="evidence" value="ECO:0007669"/>
    <property type="project" value="UniProtKB-UniRule"/>
</dbReference>
<dbReference type="GO" id="GO:0046872">
    <property type="term" value="F:metal ion binding"/>
    <property type="evidence" value="ECO:0007669"/>
    <property type="project" value="UniProtKB-UniRule"/>
</dbReference>
<comment type="subcellular location">
    <subcellularLocation>
        <location evidence="5 11">Cytoplasm</location>
    </subcellularLocation>
</comment>
<feature type="domain" description="Peptidase M24" evidence="14">
    <location>
        <begin position="135"/>
        <end position="338"/>
    </location>
</feature>
<keyword evidence="10 11" id="KW-0378">Hydrolase</keyword>
<evidence type="ECO:0000256" key="9">
    <source>
        <dbReference type="ARBA" id="ARBA00022723"/>
    </source>
</evidence>
<dbReference type="EC" id="3.4.11.18" evidence="11"/>
<evidence type="ECO:0000256" key="6">
    <source>
        <dbReference type="ARBA" id="ARBA00022438"/>
    </source>
</evidence>
<dbReference type="InterPro" id="IPR000994">
    <property type="entry name" value="Pept_M24"/>
</dbReference>
<dbReference type="FunFam" id="1.10.10.10:FF:000106">
    <property type="entry name" value="Methionine aminopeptidase 2"/>
    <property type="match status" value="1"/>
</dbReference>
<keyword evidence="7 11" id="KW-0963">Cytoplasm</keyword>
<dbReference type="HAMAP" id="MF_03175">
    <property type="entry name" value="MetAP_2_euk"/>
    <property type="match status" value="1"/>
</dbReference>
<organism evidence="16">
    <name type="scientific">Micromonas pusilla (strain CCMP1545)</name>
    <name type="common">Picoplanktonic green alga</name>
    <dbReference type="NCBI Taxonomy" id="564608"/>
    <lineage>
        <taxon>Eukaryota</taxon>
        <taxon>Viridiplantae</taxon>
        <taxon>Chlorophyta</taxon>
        <taxon>Mamiellophyceae</taxon>
        <taxon>Mamiellales</taxon>
        <taxon>Mamiellaceae</taxon>
        <taxon>Micromonas</taxon>
    </lineage>
</organism>
<comment type="cofactor">
    <cofactor evidence="4">
        <name>Fe(2+)</name>
        <dbReference type="ChEBI" id="CHEBI:29033"/>
    </cofactor>
</comment>
<feature type="compositionally biased region" description="Basic and acidic residues" evidence="13">
    <location>
        <begin position="10"/>
        <end position="20"/>
    </location>
</feature>
<evidence type="ECO:0000256" key="7">
    <source>
        <dbReference type="ARBA" id="ARBA00022490"/>
    </source>
</evidence>
<name>C1MK92_MICPC</name>
<keyword evidence="6 11" id="KW-0031">Aminopeptidase</keyword>
<dbReference type="SUPFAM" id="SSF46785">
    <property type="entry name" value="Winged helix' DNA-binding domain"/>
    <property type="match status" value="1"/>
</dbReference>
<feature type="compositionally biased region" description="Gly residues" evidence="13">
    <location>
        <begin position="68"/>
        <end position="82"/>
    </location>
</feature>
<dbReference type="InterPro" id="IPR036388">
    <property type="entry name" value="WH-like_DNA-bd_sf"/>
</dbReference>
<keyword evidence="8 11" id="KW-0645">Protease</keyword>
<evidence type="ECO:0000313" key="15">
    <source>
        <dbReference type="EMBL" id="EEH59332.1"/>
    </source>
</evidence>
<protein>
    <recommendedName>
        <fullName evidence="11">Methionine aminopeptidase 2</fullName>
        <shortName evidence="11">MAP 2</shortName>
        <shortName evidence="11">MetAP 2</shortName>
        <ecNumber evidence="11">3.4.11.18</ecNumber>
    </recommendedName>
    <alternativeName>
        <fullName evidence="11">Peptidase M</fullName>
    </alternativeName>
</protein>
<dbReference type="PRINTS" id="PR00599">
    <property type="entry name" value="MAPEPTIDASE"/>
</dbReference>
<comment type="cofactor">
    <cofactor evidence="3">
        <name>Zn(2+)</name>
        <dbReference type="ChEBI" id="CHEBI:29105"/>
    </cofactor>
</comment>
<feature type="binding site" evidence="11">
    <location>
        <position position="426"/>
    </location>
    <ligand>
        <name>a divalent metal cation</name>
        <dbReference type="ChEBI" id="CHEBI:60240"/>
        <label>1</label>
    </ligand>
</feature>
<dbReference type="OMA" id="PFAKRWL"/>
<feature type="binding site" evidence="11">
    <location>
        <position position="229"/>
    </location>
    <ligand>
        <name>a divalent metal cation</name>
        <dbReference type="ChEBI" id="CHEBI:60240"/>
        <label>1</label>
    </ligand>
</feature>
<evidence type="ECO:0000256" key="4">
    <source>
        <dbReference type="ARBA" id="ARBA00001954"/>
    </source>
</evidence>
<dbReference type="Proteomes" id="UP000001876">
    <property type="component" value="Unassembled WGS sequence"/>
</dbReference>
<dbReference type="KEGG" id="mpp:MICPUCDRAFT_38437"/>
<dbReference type="STRING" id="564608.C1MK92"/>
<dbReference type="InterPro" id="IPR002468">
    <property type="entry name" value="Pept_M24A_MAP2"/>
</dbReference>
<dbReference type="GO" id="GO:0005737">
    <property type="term" value="C:cytoplasm"/>
    <property type="evidence" value="ECO:0007669"/>
    <property type="project" value="UniProtKB-SubCell"/>
</dbReference>
<dbReference type="GO" id="GO:0006508">
    <property type="term" value="P:proteolysis"/>
    <property type="evidence" value="ECO:0007669"/>
    <property type="project" value="UniProtKB-KW"/>
</dbReference>
<dbReference type="MEROPS" id="M24.A02"/>
<dbReference type="Gene3D" id="1.10.10.10">
    <property type="entry name" value="Winged helix-like DNA-binding domain superfamily/Winged helix DNA-binding domain"/>
    <property type="match status" value="1"/>
</dbReference>
<proteinExistence type="inferred from homology"/>
<evidence type="ECO:0000313" key="16">
    <source>
        <dbReference type="Proteomes" id="UP000001876"/>
    </source>
</evidence>
<sequence>MAAATDAVADEIRENLRVDDGADADADVDAAAAAAADDDADDPAAATDATVETAAKKKKKKKKKKKSGGGGGGGDGARGSGAAGQTSPPSVPVSILFDDVFPPGEIQRYRDDNLWRETSEEKRELERLNANMYNEVRQCAEVHREVRKHVDAWVQPGMKLIDVCERLENSVRTLIQERGLEAGIAFPTGCSRNHVAAHWTPNGGDETVVERDDVIKFDFGTQINGRIIDCAFTKTFTPRYDPLLLAVREATECGIKESGIDVRLCDIGEAIEEVMESHQIELDGKTFDVKCCRNLNGHSIAPYQIHAGKSVPIVRGGETTKMEEGEFYAIETFGSTGKGYVREDMECSHYMKNYDVGHVPLRLPRAKQLLGTIDRNFGTLAFCRRFLDRIGETKYLMALKNLCDNGIIQPYPPLVDVKGSYVAQYEHTIMLRPTCKEVLTRGDDY</sequence>
<dbReference type="RefSeq" id="XP_003055956.1">
    <property type="nucleotide sequence ID" value="XM_003055910.1"/>
</dbReference>
<comment type="similarity">
    <text evidence="11">Belongs to the peptidase M24A family. Methionine aminopeptidase eukaryotic type 2 subfamily.</text>
</comment>
<feature type="compositionally biased region" description="Low complexity" evidence="13">
    <location>
        <begin position="43"/>
        <end position="53"/>
    </location>
</feature>
<dbReference type="eggNOG" id="KOG2775">
    <property type="taxonomic scope" value="Eukaryota"/>
</dbReference>
<dbReference type="GeneID" id="9681932"/>
<dbReference type="PANTHER" id="PTHR45777:SF2">
    <property type="entry name" value="METHIONINE AMINOPEPTIDASE 2"/>
    <property type="match status" value="1"/>
</dbReference>
<feature type="region of interest" description="Disordered" evidence="13">
    <location>
        <begin position="1"/>
        <end position="97"/>
    </location>
</feature>
<accession>C1MK92</accession>
<evidence type="ECO:0000256" key="3">
    <source>
        <dbReference type="ARBA" id="ARBA00001947"/>
    </source>
</evidence>
<comment type="cofactor">
    <cofactor evidence="11">
        <name>Co(2+)</name>
        <dbReference type="ChEBI" id="CHEBI:48828"/>
    </cofactor>
    <cofactor evidence="11">
        <name>Zn(2+)</name>
        <dbReference type="ChEBI" id="CHEBI:29105"/>
    </cofactor>
    <cofactor evidence="11">
        <name>Mn(2+)</name>
        <dbReference type="ChEBI" id="CHEBI:29035"/>
    </cofactor>
    <cofactor evidence="11">
        <name>Fe(2+)</name>
        <dbReference type="ChEBI" id="CHEBI:29033"/>
    </cofactor>
    <text evidence="11">Binds 2 divalent metal cations per subunit. Has a high-affinity and a low affinity metal-binding site. The true nature of the physiological cofactor is under debate. The enzyme is active with cobalt, zinc, manganese or divalent iron ions. Most likely, methionine aminopeptidases function as mononuclear Fe(2+)-metalloproteases under physiological conditions, and the catalytically relevant metal-binding site has been assigned to the histidine-containing high-affinity site.</text>
</comment>
<evidence type="ECO:0000256" key="8">
    <source>
        <dbReference type="ARBA" id="ARBA00022670"/>
    </source>
</evidence>
<dbReference type="AlphaFoldDB" id="C1MK92"/>
<evidence type="ECO:0000256" key="12">
    <source>
        <dbReference type="RuleBase" id="RU003653"/>
    </source>
</evidence>
<evidence type="ECO:0000259" key="14">
    <source>
        <dbReference type="Pfam" id="PF00557"/>
    </source>
</evidence>
<dbReference type="InterPro" id="IPR001714">
    <property type="entry name" value="Pept_M24_MAP"/>
</dbReference>
<dbReference type="SUPFAM" id="SSF55920">
    <property type="entry name" value="Creatinase/aminopeptidase"/>
    <property type="match status" value="1"/>
</dbReference>
<evidence type="ECO:0000256" key="1">
    <source>
        <dbReference type="ARBA" id="ARBA00000294"/>
    </source>
</evidence>
<feature type="binding site" evidence="11">
    <location>
        <position position="218"/>
    </location>
    <ligand>
        <name>a divalent metal cation</name>
        <dbReference type="ChEBI" id="CHEBI:60240"/>
        <label>1</label>
    </ligand>
</feature>
<feature type="binding site" evidence="11">
    <location>
        <position position="198"/>
    </location>
    <ligand>
        <name>substrate</name>
    </ligand>
</feature>
<dbReference type="CDD" id="cd01088">
    <property type="entry name" value="MetAP2"/>
    <property type="match status" value="1"/>
</dbReference>
<dbReference type="Pfam" id="PF00557">
    <property type="entry name" value="Peptidase_M24"/>
    <property type="match status" value="1"/>
</dbReference>
<feature type="binding site" evidence="11">
    <location>
        <position position="306"/>
    </location>
    <ligand>
        <name>substrate</name>
    </ligand>
</feature>
<feature type="compositionally biased region" description="Basic residues" evidence="13">
    <location>
        <begin position="56"/>
        <end position="67"/>
    </location>
</feature>
<feature type="binding site" evidence="11">
    <location>
        <position position="426"/>
    </location>
    <ligand>
        <name>a divalent metal cation</name>
        <dbReference type="ChEBI" id="CHEBI:60240"/>
        <label>2</label>
        <note>catalytic</note>
    </ligand>
</feature>
<comment type="catalytic activity">
    <reaction evidence="1 11 12">
        <text>Release of N-terminal amino acids, preferentially methionine, from peptides and arylamides.</text>
        <dbReference type="EC" id="3.4.11.18"/>
    </reaction>
</comment>
<dbReference type="GO" id="GO:0004239">
    <property type="term" value="F:initiator methionyl aminopeptidase activity"/>
    <property type="evidence" value="ECO:0007669"/>
    <property type="project" value="UniProtKB-UniRule"/>
</dbReference>
<dbReference type="InterPro" id="IPR036005">
    <property type="entry name" value="Creatinase/aminopeptidase-like"/>
</dbReference>
<reference evidence="15 16" key="1">
    <citation type="journal article" date="2009" name="Science">
        <title>Green evolution and dynamic adaptations revealed by genomes of the marine picoeukaryotes Micromonas.</title>
        <authorList>
            <person name="Worden A.Z."/>
            <person name="Lee J.H."/>
            <person name="Mock T."/>
            <person name="Rouze P."/>
            <person name="Simmons M.P."/>
            <person name="Aerts A.L."/>
            <person name="Allen A.E."/>
            <person name="Cuvelier M.L."/>
            <person name="Derelle E."/>
            <person name="Everett M.V."/>
            <person name="Foulon E."/>
            <person name="Grimwood J."/>
            <person name="Gundlach H."/>
            <person name="Henrissat B."/>
            <person name="Napoli C."/>
            <person name="McDonald S.M."/>
            <person name="Parker M.S."/>
            <person name="Rombauts S."/>
            <person name="Salamov A."/>
            <person name="Von Dassow P."/>
            <person name="Badger J.H."/>
            <person name="Coutinho P.M."/>
            <person name="Demir E."/>
            <person name="Dubchak I."/>
            <person name="Gentemann C."/>
            <person name="Eikrem W."/>
            <person name="Gready J.E."/>
            <person name="John U."/>
            <person name="Lanier W."/>
            <person name="Lindquist E.A."/>
            <person name="Lucas S."/>
            <person name="Mayer K.F."/>
            <person name="Moreau H."/>
            <person name="Not F."/>
            <person name="Otillar R."/>
            <person name="Panaud O."/>
            <person name="Pangilinan J."/>
            <person name="Paulsen I."/>
            <person name="Piegu B."/>
            <person name="Poliakov A."/>
            <person name="Robbens S."/>
            <person name="Schmutz J."/>
            <person name="Toulza E."/>
            <person name="Wyss T."/>
            <person name="Zelensky A."/>
            <person name="Zhou K."/>
            <person name="Armbrust E.V."/>
            <person name="Bhattacharya D."/>
            <person name="Goodenough U.W."/>
            <person name="Van de Peer Y."/>
            <person name="Grigoriev I.V."/>
        </authorList>
    </citation>
    <scope>NUCLEOTIDE SEQUENCE [LARGE SCALE GENOMIC DNA]</scope>
    <source>
        <strain evidence="15 16">CCMP1545</strain>
    </source>
</reference>
<keyword evidence="9 11" id="KW-0479">Metal-binding</keyword>
<evidence type="ECO:0000256" key="10">
    <source>
        <dbReference type="ARBA" id="ARBA00022801"/>
    </source>
</evidence>
<dbReference type="Gene3D" id="3.90.230.10">
    <property type="entry name" value="Creatinase/methionine aminopeptidase superfamily"/>
    <property type="match status" value="1"/>
</dbReference>
<dbReference type="InterPro" id="IPR050247">
    <property type="entry name" value="Met_Aminopeptidase_Type2"/>
</dbReference>
<dbReference type="EMBL" id="GG663736">
    <property type="protein sequence ID" value="EEH59332.1"/>
    <property type="molecule type" value="Genomic_DNA"/>
</dbReference>
<feature type="binding site" evidence="11">
    <location>
        <position position="229"/>
    </location>
    <ligand>
        <name>a divalent metal cation</name>
        <dbReference type="ChEBI" id="CHEBI:60240"/>
        <label>2</label>
        <note>catalytic</note>
    </ligand>
</feature>
<feature type="binding site" evidence="11">
    <location>
        <position position="331"/>
    </location>
    <ligand>
        <name>a divalent metal cation</name>
        <dbReference type="ChEBI" id="CHEBI:60240"/>
        <label>2</label>
        <note>catalytic</note>
    </ligand>
</feature>
<dbReference type="InterPro" id="IPR036390">
    <property type="entry name" value="WH_DNA-bd_sf"/>
</dbReference>
<gene>
    <name evidence="15" type="ORF">MICPUCDRAFT_38437</name>
</gene>
<comment type="function">
    <text evidence="11 12">Cotranslationally removes the N-terminal methionine from nascent proteins. The N-terminal methionine is often cleaved when the second residue in the primary sequence is small and uncharged (Met-Ala-, Cys, Gly, Pro, Ser, Thr, or Val).</text>
</comment>
<comment type="cofactor">
    <cofactor evidence="2">
        <name>Mn(2+)</name>
        <dbReference type="ChEBI" id="CHEBI:29035"/>
    </cofactor>
</comment>
<dbReference type="PANTHER" id="PTHR45777">
    <property type="entry name" value="METHIONINE AMINOPEPTIDASE 2"/>
    <property type="match status" value="1"/>
</dbReference>
<dbReference type="NCBIfam" id="TIGR00501">
    <property type="entry name" value="met_pdase_II"/>
    <property type="match status" value="1"/>
</dbReference>
<evidence type="ECO:0000256" key="2">
    <source>
        <dbReference type="ARBA" id="ARBA00001936"/>
    </source>
</evidence>
<keyword evidence="16" id="KW-1185">Reference proteome</keyword>
<evidence type="ECO:0000256" key="5">
    <source>
        <dbReference type="ARBA" id="ARBA00004496"/>
    </source>
</evidence>
<evidence type="ECO:0000256" key="11">
    <source>
        <dbReference type="HAMAP-Rule" id="MF_03175"/>
    </source>
</evidence>
<feature type="binding site" evidence="11">
    <location>
        <position position="298"/>
    </location>
    <ligand>
        <name>a divalent metal cation</name>
        <dbReference type="ChEBI" id="CHEBI:60240"/>
        <label>2</label>
        <note>catalytic</note>
    </ligand>
</feature>
<dbReference type="OrthoDB" id="7848262at2759"/>
<evidence type="ECO:0000256" key="13">
    <source>
        <dbReference type="SAM" id="MobiDB-lite"/>
    </source>
</evidence>